<reference evidence="12 13" key="1">
    <citation type="submission" date="2018-10" db="EMBL/GenBank/DDBJ databases">
        <title>Comparative functional genomics of the obligate endosymbiont Buchnera aphidicola.</title>
        <authorList>
            <person name="Chong R.A."/>
        </authorList>
    </citation>
    <scope>NUCLEOTIDE SEQUENCE [LARGE SCALE GENOMIC DNA]</scope>
    <source>
        <strain evidence="12 13">Mrh</strain>
    </source>
</reference>
<dbReference type="PANTHER" id="PTHR45663">
    <property type="entry name" value="GEO12009P1"/>
    <property type="match status" value="1"/>
</dbReference>
<sequence>MKGNVINLTDDNFNKSVLESNRTILVDFWADWCNPCKILAPILEEISLEYNNKIVVAKINIDSNPNTAPKYSIRGIPALLLFKEGELIATKIGALSKLQLKLFLDTNLK</sequence>
<dbReference type="Proteomes" id="UP000298566">
    <property type="component" value="Chromosome"/>
</dbReference>
<dbReference type="AlphaFoldDB" id="A0A4D6YC35"/>
<dbReference type="SUPFAM" id="SSF52833">
    <property type="entry name" value="Thioredoxin-like"/>
    <property type="match status" value="1"/>
</dbReference>
<dbReference type="PRINTS" id="PR00421">
    <property type="entry name" value="THIOREDOXIN"/>
</dbReference>
<feature type="active site" description="Nucleophile" evidence="9">
    <location>
        <position position="36"/>
    </location>
</feature>
<feature type="domain" description="Thioredoxin" evidence="11">
    <location>
        <begin position="1"/>
        <end position="109"/>
    </location>
</feature>
<organism evidence="12 13">
    <name type="scientific">Buchnera aphidicola subsp. Melaphis rhois</name>
    <dbReference type="NCBI Taxonomy" id="118103"/>
    <lineage>
        <taxon>Bacteria</taxon>
        <taxon>Pseudomonadati</taxon>
        <taxon>Pseudomonadota</taxon>
        <taxon>Gammaproteobacteria</taxon>
        <taxon>Enterobacterales</taxon>
        <taxon>Erwiniaceae</taxon>
        <taxon>Buchnera</taxon>
    </lineage>
</organism>
<evidence type="ECO:0000256" key="5">
    <source>
        <dbReference type="ARBA" id="ARBA00023157"/>
    </source>
</evidence>
<evidence type="ECO:0000256" key="2">
    <source>
        <dbReference type="ARBA" id="ARBA00008987"/>
    </source>
</evidence>
<dbReference type="GO" id="GO:0045454">
    <property type="term" value="P:cell redox homeostasis"/>
    <property type="evidence" value="ECO:0007669"/>
    <property type="project" value="TreeGrafter"/>
</dbReference>
<keyword evidence="6 10" id="KW-0676">Redox-active center</keyword>
<evidence type="ECO:0000256" key="3">
    <source>
        <dbReference type="ARBA" id="ARBA00022448"/>
    </source>
</evidence>
<protein>
    <recommendedName>
        <fullName evidence="7 8">Thioredoxin</fullName>
    </recommendedName>
</protein>
<keyword evidence="3" id="KW-0813">Transport</keyword>
<dbReference type="Gene3D" id="3.40.30.10">
    <property type="entry name" value="Glutaredoxin"/>
    <property type="match status" value="1"/>
</dbReference>
<feature type="disulfide bond" description="Redox-active" evidence="10">
    <location>
        <begin position="33"/>
        <end position="36"/>
    </location>
</feature>
<evidence type="ECO:0000313" key="12">
    <source>
        <dbReference type="EMBL" id="QCI23544.1"/>
    </source>
</evidence>
<accession>A0A4D6YC35</accession>
<comment type="similarity">
    <text evidence="2 8">Belongs to the thioredoxin family.</text>
</comment>
<dbReference type="OrthoDB" id="9790390at2"/>
<feature type="site" description="Contributes to redox potential value" evidence="9">
    <location>
        <position position="35"/>
    </location>
</feature>
<proteinExistence type="inferred from homology"/>
<evidence type="ECO:0000259" key="11">
    <source>
        <dbReference type="PROSITE" id="PS51352"/>
    </source>
</evidence>
<dbReference type="InterPro" id="IPR005746">
    <property type="entry name" value="Thioredoxin"/>
</dbReference>
<evidence type="ECO:0000256" key="10">
    <source>
        <dbReference type="PIRSR" id="PIRSR000077-4"/>
    </source>
</evidence>
<dbReference type="EMBL" id="CP033004">
    <property type="protein sequence ID" value="QCI23544.1"/>
    <property type="molecule type" value="Genomic_DNA"/>
</dbReference>
<evidence type="ECO:0000256" key="1">
    <source>
        <dbReference type="ARBA" id="ARBA00003318"/>
    </source>
</evidence>
<dbReference type="InterPro" id="IPR036249">
    <property type="entry name" value="Thioredoxin-like_sf"/>
</dbReference>
<keyword evidence="5 10" id="KW-1015">Disulfide bond</keyword>
<dbReference type="PANTHER" id="PTHR45663:SF11">
    <property type="entry name" value="GEO12009P1"/>
    <property type="match status" value="1"/>
</dbReference>
<feature type="active site" description="Nucleophile" evidence="9">
    <location>
        <position position="33"/>
    </location>
</feature>
<dbReference type="GO" id="GO:0015035">
    <property type="term" value="F:protein-disulfide reductase activity"/>
    <property type="evidence" value="ECO:0007669"/>
    <property type="project" value="UniProtKB-UniRule"/>
</dbReference>
<dbReference type="NCBIfam" id="TIGR01068">
    <property type="entry name" value="thioredoxin"/>
    <property type="match status" value="1"/>
</dbReference>
<evidence type="ECO:0000313" key="13">
    <source>
        <dbReference type="Proteomes" id="UP000298566"/>
    </source>
</evidence>
<evidence type="ECO:0000256" key="4">
    <source>
        <dbReference type="ARBA" id="ARBA00022982"/>
    </source>
</evidence>
<dbReference type="CDD" id="cd02947">
    <property type="entry name" value="TRX_family"/>
    <property type="match status" value="1"/>
</dbReference>
<feature type="site" description="Contributes to redox potential value" evidence="9">
    <location>
        <position position="34"/>
    </location>
</feature>
<dbReference type="RefSeq" id="WP_158336752.1">
    <property type="nucleotide sequence ID" value="NZ_CP033004.1"/>
</dbReference>
<dbReference type="GO" id="GO:0005829">
    <property type="term" value="C:cytosol"/>
    <property type="evidence" value="ECO:0007669"/>
    <property type="project" value="TreeGrafter"/>
</dbReference>
<evidence type="ECO:0000256" key="7">
    <source>
        <dbReference type="NCBIfam" id="TIGR01068"/>
    </source>
</evidence>
<dbReference type="NCBIfam" id="NF006898">
    <property type="entry name" value="PRK09381.1"/>
    <property type="match status" value="1"/>
</dbReference>
<dbReference type="Pfam" id="PF00085">
    <property type="entry name" value="Thioredoxin"/>
    <property type="match status" value="1"/>
</dbReference>
<dbReference type="InterPro" id="IPR013766">
    <property type="entry name" value="Thioredoxin_domain"/>
</dbReference>
<dbReference type="FunFam" id="3.40.30.10:FF:000001">
    <property type="entry name" value="Thioredoxin"/>
    <property type="match status" value="1"/>
</dbReference>
<feature type="site" description="Deprotonates C-terminal active site Cys" evidence="9">
    <location>
        <position position="27"/>
    </location>
</feature>
<name>A0A4D6YC35_BUCMH</name>
<dbReference type="PIRSF" id="PIRSF000077">
    <property type="entry name" value="Thioredoxin"/>
    <property type="match status" value="1"/>
</dbReference>
<comment type="function">
    <text evidence="1">Participates in various redox reactions through the reversible oxidation of its active center dithiol to a disulfide and catalyzes dithiol-disulfide exchange reactions.</text>
</comment>
<evidence type="ECO:0000256" key="6">
    <source>
        <dbReference type="ARBA" id="ARBA00023284"/>
    </source>
</evidence>
<evidence type="ECO:0000256" key="9">
    <source>
        <dbReference type="PIRSR" id="PIRSR000077-1"/>
    </source>
</evidence>
<keyword evidence="4" id="KW-0249">Electron transport</keyword>
<gene>
    <name evidence="12" type="primary">trxA</name>
    <name evidence="12" type="ORF">D9V73_02835</name>
</gene>
<evidence type="ECO:0000256" key="8">
    <source>
        <dbReference type="PIRNR" id="PIRNR000077"/>
    </source>
</evidence>
<dbReference type="PROSITE" id="PS51352">
    <property type="entry name" value="THIOREDOXIN_2"/>
    <property type="match status" value="1"/>
</dbReference>